<keyword evidence="10" id="KW-1185">Reference proteome</keyword>
<keyword evidence="3" id="KW-0813">Transport</keyword>
<evidence type="ECO:0000256" key="6">
    <source>
        <dbReference type="ARBA" id="ARBA00022989"/>
    </source>
</evidence>
<evidence type="ECO:0000313" key="9">
    <source>
        <dbReference type="EMBL" id="KIK18814.1"/>
    </source>
</evidence>
<keyword evidence="4" id="KW-1003">Cell membrane</keyword>
<reference evidence="10" key="2">
    <citation type="submission" date="2015-01" db="EMBL/GenBank/DDBJ databases">
        <title>Evolutionary Origins and Diversification of the Mycorrhizal Mutualists.</title>
        <authorList>
            <consortium name="DOE Joint Genome Institute"/>
            <consortium name="Mycorrhizal Genomics Consortium"/>
            <person name="Kohler A."/>
            <person name="Kuo A."/>
            <person name="Nagy L.G."/>
            <person name="Floudas D."/>
            <person name="Copeland A."/>
            <person name="Barry K.W."/>
            <person name="Cichocki N."/>
            <person name="Veneault-Fourrey C."/>
            <person name="LaButti K."/>
            <person name="Lindquist E.A."/>
            <person name="Lipzen A."/>
            <person name="Lundell T."/>
            <person name="Morin E."/>
            <person name="Murat C."/>
            <person name="Riley R."/>
            <person name="Ohm R."/>
            <person name="Sun H."/>
            <person name="Tunlid A."/>
            <person name="Henrissat B."/>
            <person name="Grigoriev I.V."/>
            <person name="Hibbett D.S."/>
            <person name="Martin F."/>
        </authorList>
    </citation>
    <scope>NUCLEOTIDE SEQUENCE [LARGE SCALE GENOMIC DNA]</scope>
    <source>
        <strain evidence="10">441</strain>
    </source>
</reference>
<dbReference type="GO" id="GO:0000287">
    <property type="term" value="F:magnesium ion binding"/>
    <property type="evidence" value="ECO:0007669"/>
    <property type="project" value="TreeGrafter"/>
</dbReference>
<keyword evidence="5" id="KW-0812">Transmembrane</keyword>
<protein>
    <recommendedName>
        <fullName evidence="11">Magnesium transporter</fullName>
    </recommendedName>
</protein>
<comment type="subcellular location">
    <subcellularLocation>
        <location evidence="1">Cell membrane</location>
        <topology evidence="1">Multi-pass membrane protein</topology>
    </subcellularLocation>
</comment>
<evidence type="ECO:0000256" key="8">
    <source>
        <dbReference type="SAM" id="MobiDB-lite"/>
    </source>
</evidence>
<evidence type="ECO:0000256" key="7">
    <source>
        <dbReference type="ARBA" id="ARBA00023136"/>
    </source>
</evidence>
<dbReference type="GO" id="GO:0015087">
    <property type="term" value="F:cobalt ion transmembrane transporter activity"/>
    <property type="evidence" value="ECO:0007669"/>
    <property type="project" value="TreeGrafter"/>
</dbReference>
<keyword evidence="6" id="KW-1133">Transmembrane helix</keyword>
<dbReference type="InterPro" id="IPR045863">
    <property type="entry name" value="CorA_TM1_TM2"/>
</dbReference>
<dbReference type="GO" id="GO:0005886">
    <property type="term" value="C:plasma membrane"/>
    <property type="evidence" value="ECO:0007669"/>
    <property type="project" value="UniProtKB-SubCell"/>
</dbReference>
<name>A0A0C9YY27_9AGAM</name>
<gene>
    <name evidence="9" type="ORF">PISMIDRAFT_14098</name>
</gene>
<dbReference type="SUPFAM" id="SSF144083">
    <property type="entry name" value="Magnesium transport protein CorA, transmembrane region"/>
    <property type="match status" value="1"/>
</dbReference>
<dbReference type="GO" id="GO:0050897">
    <property type="term" value="F:cobalt ion binding"/>
    <property type="evidence" value="ECO:0007669"/>
    <property type="project" value="TreeGrafter"/>
</dbReference>
<dbReference type="InterPro" id="IPR002523">
    <property type="entry name" value="MgTranspt_CorA/ZnTranspt_ZntB"/>
</dbReference>
<comment type="similarity">
    <text evidence="2">Belongs to the CorA metal ion transporter (MIT) (TC 1.A.35) family.</text>
</comment>
<dbReference type="PANTHER" id="PTHR46494">
    <property type="entry name" value="CORA FAMILY METAL ION TRANSPORTER (EUROFUNG)"/>
    <property type="match status" value="1"/>
</dbReference>
<dbReference type="EMBL" id="KN833796">
    <property type="protein sequence ID" value="KIK18814.1"/>
    <property type="molecule type" value="Genomic_DNA"/>
</dbReference>
<dbReference type="SUPFAM" id="SSF143865">
    <property type="entry name" value="CorA soluble domain-like"/>
    <property type="match status" value="1"/>
</dbReference>
<evidence type="ECO:0000256" key="3">
    <source>
        <dbReference type="ARBA" id="ARBA00022448"/>
    </source>
</evidence>
<feature type="region of interest" description="Disordered" evidence="8">
    <location>
        <begin position="1"/>
        <end position="29"/>
    </location>
</feature>
<proteinExistence type="inferred from homology"/>
<dbReference type="Pfam" id="PF01544">
    <property type="entry name" value="CorA"/>
    <property type="match status" value="1"/>
</dbReference>
<dbReference type="HOGENOM" id="CLU_018401_0_0_1"/>
<dbReference type="Gene3D" id="1.20.58.340">
    <property type="entry name" value="Magnesium transport protein CorA, transmembrane region"/>
    <property type="match status" value="1"/>
</dbReference>
<evidence type="ECO:0000313" key="10">
    <source>
        <dbReference type="Proteomes" id="UP000054018"/>
    </source>
</evidence>
<dbReference type="STRING" id="765257.A0A0C9YY27"/>
<dbReference type="GO" id="GO:0015095">
    <property type="term" value="F:magnesium ion transmembrane transporter activity"/>
    <property type="evidence" value="ECO:0007669"/>
    <property type="project" value="TreeGrafter"/>
</dbReference>
<dbReference type="AlphaFoldDB" id="A0A0C9YY27"/>
<dbReference type="PANTHER" id="PTHR46494:SF1">
    <property type="entry name" value="CORA FAMILY METAL ION TRANSPORTER (EUROFUNG)"/>
    <property type="match status" value="1"/>
</dbReference>
<keyword evidence="7" id="KW-0472">Membrane</keyword>
<sequence>MTERSIPLALSHFSGGEKRGTNTSADVTKLRTPVPPYRHAAPSAPWPWMDFDVDESAVEPLYPDGLASPSDHWKKYPQNLFGNWTPDQVLRSKMLTACSDSQPCSIYNVEVKDDGNFDKIAGEKTITVTGDSATYHSFWNELQQPRPEGIRIRAFFVDNLSLNVLKMLGTTFNVEPFFFSSSTNWIPSRYQEDAKGGLGDHITVTLPFICTMRKTGSRPPSVSSVGSVNSMRKTTQEVLEINTQAPLELTHEILLQDLLAIHMVRRKDSSTIISYHPISHLKKTSAKRLQSLVQRTGDSVYWSKLFVRSKDPTFVFLAILWYALYAWDESFEVLYRHINKLESQVLGTNDINLTRELHKVQAYLLYYQQLLQDFHKSVDFVKNTPNPAMQGDEDEINSAELLAREVDNLLSEIGRLEGQRTMQSDRLKNVMQLAFATVNIEDSRAMKRLTEASMRDSAAMKQISYLTMVFLPASLIASVFGMNVAEINPGTYETLGHYAEATVTLTALTTWLVIAMQTESSFWPRGSPWWRRLVWPICYIAMHIKKWYSRRRRAPPADEQPTIIIVPPAEP</sequence>
<dbReference type="OrthoDB" id="3231000at2759"/>
<accession>A0A0C9YY27</accession>
<evidence type="ECO:0000256" key="4">
    <source>
        <dbReference type="ARBA" id="ARBA00022475"/>
    </source>
</evidence>
<evidence type="ECO:0000256" key="2">
    <source>
        <dbReference type="ARBA" id="ARBA00009765"/>
    </source>
</evidence>
<evidence type="ECO:0000256" key="5">
    <source>
        <dbReference type="ARBA" id="ARBA00022692"/>
    </source>
</evidence>
<evidence type="ECO:0000256" key="1">
    <source>
        <dbReference type="ARBA" id="ARBA00004651"/>
    </source>
</evidence>
<reference evidence="9 10" key="1">
    <citation type="submission" date="2014-04" db="EMBL/GenBank/DDBJ databases">
        <authorList>
            <consortium name="DOE Joint Genome Institute"/>
            <person name="Kuo A."/>
            <person name="Kohler A."/>
            <person name="Costa M.D."/>
            <person name="Nagy L.G."/>
            <person name="Floudas D."/>
            <person name="Copeland A."/>
            <person name="Barry K.W."/>
            <person name="Cichocki N."/>
            <person name="Veneault-Fourrey C."/>
            <person name="LaButti K."/>
            <person name="Lindquist E.A."/>
            <person name="Lipzen A."/>
            <person name="Lundell T."/>
            <person name="Morin E."/>
            <person name="Murat C."/>
            <person name="Sun H."/>
            <person name="Tunlid A."/>
            <person name="Henrissat B."/>
            <person name="Grigoriev I.V."/>
            <person name="Hibbett D.S."/>
            <person name="Martin F."/>
            <person name="Nordberg H.P."/>
            <person name="Cantor M.N."/>
            <person name="Hua S.X."/>
        </authorList>
    </citation>
    <scope>NUCLEOTIDE SEQUENCE [LARGE SCALE GENOMIC DNA]</scope>
    <source>
        <strain evidence="9 10">441</strain>
    </source>
</reference>
<dbReference type="InterPro" id="IPR045861">
    <property type="entry name" value="CorA_cytoplasmic_dom"/>
</dbReference>
<organism evidence="9 10">
    <name type="scientific">Pisolithus microcarpus 441</name>
    <dbReference type="NCBI Taxonomy" id="765257"/>
    <lineage>
        <taxon>Eukaryota</taxon>
        <taxon>Fungi</taxon>
        <taxon>Dikarya</taxon>
        <taxon>Basidiomycota</taxon>
        <taxon>Agaricomycotina</taxon>
        <taxon>Agaricomycetes</taxon>
        <taxon>Agaricomycetidae</taxon>
        <taxon>Boletales</taxon>
        <taxon>Sclerodermatineae</taxon>
        <taxon>Pisolithaceae</taxon>
        <taxon>Pisolithus</taxon>
    </lineage>
</organism>
<evidence type="ECO:0008006" key="11">
    <source>
        <dbReference type="Google" id="ProtNLM"/>
    </source>
</evidence>
<dbReference type="Proteomes" id="UP000054018">
    <property type="component" value="Unassembled WGS sequence"/>
</dbReference>